<comment type="caution">
    <text evidence="1">The sequence shown here is derived from an EMBL/GenBank/DDBJ whole genome shotgun (WGS) entry which is preliminary data.</text>
</comment>
<organism evidence="1 2">
    <name type="scientific">Vaccinium darrowii</name>
    <dbReference type="NCBI Taxonomy" id="229202"/>
    <lineage>
        <taxon>Eukaryota</taxon>
        <taxon>Viridiplantae</taxon>
        <taxon>Streptophyta</taxon>
        <taxon>Embryophyta</taxon>
        <taxon>Tracheophyta</taxon>
        <taxon>Spermatophyta</taxon>
        <taxon>Magnoliopsida</taxon>
        <taxon>eudicotyledons</taxon>
        <taxon>Gunneridae</taxon>
        <taxon>Pentapetalae</taxon>
        <taxon>asterids</taxon>
        <taxon>Ericales</taxon>
        <taxon>Ericaceae</taxon>
        <taxon>Vaccinioideae</taxon>
        <taxon>Vaccinieae</taxon>
        <taxon>Vaccinium</taxon>
    </lineage>
</organism>
<accession>A0ACB7YC85</accession>
<reference evidence="1 2" key="1">
    <citation type="journal article" date="2021" name="Hortic Res">
        <title>High-quality reference genome and annotation aids understanding of berry development for evergreen blueberry (Vaccinium darrowii).</title>
        <authorList>
            <person name="Yu J."/>
            <person name="Hulse-Kemp A.M."/>
            <person name="Babiker E."/>
            <person name="Staton M."/>
        </authorList>
    </citation>
    <scope>NUCLEOTIDE SEQUENCE [LARGE SCALE GENOMIC DNA]</scope>
    <source>
        <strain evidence="2">cv. NJ 8807/NJ 8810</strain>
        <tissue evidence="1">Young leaf</tissue>
    </source>
</reference>
<protein>
    <submittedName>
        <fullName evidence="1">Uncharacterized protein</fullName>
    </submittedName>
</protein>
<sequence length="536" mass="60623">MPEGAQIPNTKRSLQMLTQWTITDINFNSSSYFVQMINKTLKYLEKSFTIQMYMYRCQDDGGKIKEKFGRLALNEKRDGGIALVWEPPRSKEQNAWRRAFWGGLFVEKAWFGLWGYGNGESAEQLIPGKEVFKMSSANFVELSSDEEIGKSGGKKSKRSLDSVLGTGEHKQNNRTKSKKVRRKSRSGQELEEYISSVACTISQNGSSVLDQGTSPLDKSSPSSVPSLGSAPICRQFWKAGNYNLGEGSKTQHQTIAELLDNAVDEIQNGATSVVIDKTTNPQDGNPALLIQDDGGGMDPETIRRCMSFGFSDKKTKPSIGQYGNGFKTGSMRLGADVIVFTRRLKKRTLSQSVGLLSYTFLRQSGHDRIIVPLLDYEFNPSTEKSEPIFSYGKEHFSSNLSVLLRWSPYSTEEMLLKQFDDVGHHGTKIVIYNLWLNDNGDTELDFDFDMEDIRVNGDPKLLRSSSKNSVFDHHIANLYRFSLRVYSSFLYLRLPQDFKIILRGRVVEHHNIADDLKFHEFILYKPHGEIKVCVNL</sequence>
<gene>
    <name evidence="1" type="ORF">Vadar_006300</name>
</gene>
<evidence type="ECO:0000313" key="1">
    <source>
        <dbReference type="EMBL" id="KAH7851030.1"/>
    </source>
</evidence>
<evidence type="ECO:0000313" key="2">
    <source>
        <dbReference type="Proteomes" id="UP000828048"/>
    </source>
</evidence>
<keyword evidence="2" id="KW-1185">Reference proteome</keyword>
<name>A0ACB7YC85_9ERIC</name>
<dbReference type="EMBL" id="CM037158">
    <property type="protein sequence ID" value="KAH7851030.1"/>
    <property type="molecule type" value="Genomic_DNA"/>
</dbReference>
<proteinExistence type="predicted"/>
<dbReference type="Proteomes" id="UP000828048">
    <property type="component" value="Chromosome 8"/>
</dbReference>